<evidence type="ECO:0000256" key="6">
    <source>
        <dbReference type="RuleBase" id="RU361218"/>
    </source>
</evidence>
<dbReference type="EMBL" id="LR824008">
    <property type="protein sequence ID" value="CAH0604395.1"/>
    <property type="molecule type" value="Genomic_DNA"/>
</dbReference>
<dbReference type="PRINTS" id="PR00259">
    <property type="entry name" value="TMFOUR"/>
</dbReference>
<keyword evidence="5 6" id="KW-0472">Membrane</keyword>
<gene>
    <name evidence="7" type="ORF">CINC_LOCUS10807</name>
</gene>
<keyword evidence="4 6" id="KW-1133">Transmembrane helix</keyword>
<evidence type="ECO:0000256" key="5">
    <source>
        <dbReference type="ARBA" id="ARBA00023136"/>
    </source>
</evidence>
<keyword evidence="8" id="KW-1185">Reference proteome</keyword>
<dbReference type="PANTHER" id="PTHR19282:SF544">
    <property type="entry name" value="TETRASPANIN"/>
    <property type="match status" value="1"/>
</dbReference>
<dbReference type="SUPFAM" id="SSF48652">
    <property type="entry name" value="Tetraspanin"/>
    <property type="match status" value="1"/>
</dbReference>
<protein>
    <recommendedName>
        <fullName evidence="6">Tetraspanin</fullName>
    </recommendedName>
</protein>
<keyword evidence="3 6" id="KW-0812">Transmembrane</keyword>
<evidence type="ECO:0000256" key="1">
    <source>
        <dbReference type="ARBA" id="ARBA00004141"/>
    </source>
</evidence>
<evidence type="ECO:0000313" key="8">
    <source>
        <dbReference type="Proteomes" id="UP001154114"/>
    </source>
</evidence>
<comment type="similarity">
    <text evidence="2 6">Belongs to the tetraspanin (TM4SF) family.</text>
</comment>
<evidence type="ECO:0000256" key="2">
    <source>
        <dbReference type="ARBA" id="ARBA00006840"/>
    </source>
</evidence>
<evidence type="ECO:0000313" key="7">
    <source>
        <dbReference type="EMBL" id="CAH0604395.1"/>
    </source>
</evidence>
<dbReference type="PANTHER" id="PTHR19282">
    <property type="entry name" value="TETRASPANIN"/>
    <property type="match status" value="1"/>
</dbReference>
<dbReference type="Gene3D" id="1.10.1450.10">
    <property type="entry name" value="Tetraspanin"/>
    <property type="match status" value="1"/>
</dbReference>
<dbReference type="GO" id="GO:0005886">
    <property type="term" value="C:plasma membrane"/>
    <property type="evidence" value="ECO:0007669"/>
    <property type="project" value="TreeGrafter"/>
</dbReference>
<proteinExistence type="inferred from homology"/>
<feature type="transmembrane region" description="Helical" evidence="6">
    <location>
        <begin position="42"/>
        <end position="64"/>
    </location>
</feature>
<dbReference type="Proteomes" id="UP001154114">
    <property type="component" value="Chromosome 5"/>
</dbReference>
<dbReference type="InterPro" id="IPR000301">
    <property type="entry name" value="Tetraspanin_animals"/>
</dbReference>
<organism evidence="7 8">
    <name type="scientific">Chrysodeixis includens</name>
    <name type="common">Soybean looper</name>
    <name type="synonym">Pseudoplusia includens</name>
    <dbReference type="NCBI Taxonomy" id="689277"/>
    <lineage>
        <taxon>Eukaryota</taxon>
        <taxon>Metazoa</taxon>
        <taxon>Ecdysozoa</taxon>
        <taxon>Arthropoda</taxon>
        <taxon>Hexapoda</taxon>
        <taxon>Insecta</taxon>
        <taxon>Pterygota</taxon>
        <taxon>Neoptera</taxon>
        <taxon>Endopterygota</taxon>
        <taxon>Lepidoptera</taxon>
        <taxon>Glossata</taxon>
        <taxon>Ditrysia</taxon>
        <taxon>Noctuoidea</taxon>
        <taxon>Noctuidae</taxon>
        <taxon>Plusiinae</taxon>
        <taxon>Chrysodeixis</taxon>
    </lineage>
</organism>
<feature type="transmembrane region" description="Helical" evidence="6">
    <location>
        <begin position="85"/>
        <end position="106"/>
    </location>
</feature>
<dbReference type="AlphaFoldDB" id="A0A9P0FYF1"/>
<sequence>MNSCFYHQLIALCTFGFAVVDIRVLRQYSEEQASGSVTGDVVIIAASLLLIGLIALCTFGFAVVDIRVLRQYSEEQASGSVTGDVVIIAACLLLIGVATLGCVGAGKENVKMLYLYVGFVMIMVIVELLIAIYVSVQRYGLQFRVTDWIREDFYRNVTAEELDQHVSLWNELQTTYECCGLNGPEDYIALGQHITLSCCPRAYNARTENARKLLYKSCVETMTYYKDGCEEEILEILRSDADWLLGVAVISFWFEAASIVLAMWVSSHLKNSVQVYRHTVKY</sequence>
<dbReference type="InterPro" id="IPR018499">
    <property type="entry name" value="Tetraspanin/Peripherin"/>
</dbReference>
<dbReference type="Pfam" id="PF00335">
    <property type="entry name" value="Tetraspanin"/>
    <property type="match status" value="1"/>
</dbReference>
<name>A0A9P0FYF1_CHRIL</name>
<dbReference type="OrthoDB" id="6239677at2759"/>
<feature type="transmembrane region" description="Helical" evidence="6">
    <location>
        <begin position="112"/>
        <end position="134"/>
    </location>
</feature>
<evidence type="ECO:0000256" key="3">
    <source>
        <dbReference type="ARBA" id="ARBA00022692"/>
    </source>
</evidence>
<comment type="subcellular location">
    <subcellularLocation>
        <location evidence="1 6">Membrane</location>
        <topology evidence="1 6">Multi-pass membrane protein</topology>
    </subcellularLocation>
</comment>
<accession>A0A9P0FYF1</accession>
<dbReference type="PIRSF" id="PIRSF002419">
    <property type="entry name" value="Tetraspanin"/>
    <property type="match status" value="1"/>
</dbReference>
<dbReference type="InterPro" id="IPR008952">
    <property type="entry name" value="Tetraspanin_EC2_sf"/>
</dbReference>
<feature type="transmembrane region" description="Helical" evidence="6">
    <location>
        <begin position="243"/>
        <end position="265"/>
    </location>
</feature>
<evidence type="ECO:0000256" key="4">
    <source>
        <dbReference type="ARBA" id="ARBA00022989"/>
    </source>
</evidence>
<dbReference type="CDD" id="cd03127">
    <property type="entry name" value="tetraspanin_LEL"/>
    <property type="match status" value="1"/>
</dbReference>
<reference evidence="7" key="1">
    <citation type="submission" date="2021-12" db="EMBL/GenBank/DDBJ databases">
        <authorList>
            <person name="King R."/>
        </authorList>
    </citation>
    <scope>NUCLEOTIDE SEQUENCE</scope>
</reference>